<dbReference type="AlphaFoldDB" id="A0A0C3CZB7"/>
<dbReference type="Pfam" id="PF03556">
    <property type="entry name" value="Cullin_binding"/>
    <property type="match status" value="1"/>
</dbReference>
<dbReference type="STRING" id="686832.A0A0C3CZB7"/>
<dbReference type="PANTHER" id="PTHR12281">
    <property type="entry name" value="RP42 RELATED"/>
    <property type="match status" value="1"/>
</dbReference>
<dbReference type="OrthoDB" id="27198at2759"/>
<dbReference type="Gene3D" id="1.10.238.10">
    <property type="entry name" value="EF-hand"/>
    <property type="match status" value="1"/>
</dbReference>
<dbReference type="Proteomes" id="UP000053424">
    <property type="component" value="Unassembled WGS sequence"/>
</dbReference>
<feature type="domain" description="DCUN1" evidence="2">
    <location>
        <begin position="1"/>
        <end position="146"/>
    </location>
</feature>
<dbReference type="GO" id="GO:0045116">
    <property type="term" value="P:protein neddylation"/>
    <property type="evidence" value="ECO:0007669"/>
    <property type="project" value="TreeGrafter"/>
</dbReference>
<dbReference type="GO" id="GO:0032182">
    <property type="term" value="F:ubiquitin-like protein binding"/>
    <property type="evidence" value="ECO:0007669"/>
    <property type="project" value="TreeGrafter"/>
</dbReference>
<dbReference type="GO" id="GO:0000151">
    <property type="term" value="C:ubiquitin ligase complex"/>
    <property type="evidence" value="ECO:0007669"/>
    <property type="project" value="TreeGrafter"/>
</dbReference>
<evidence type="ECO:0000313" key="4">
    <source>
        <dbReference type="Proteomes" id="UP000053424"/>
    </source>
</evidence>
<dbReference type="InterPro" id="IPR042460">
    <property type="entry name" value="DCN1-like_PONY"/>
</dbReference>
<evidence type="ECO:0000313" key="3">
    <source>
        <dbReference type="EMBL" id="KIM49504.1"/>
    </source>
</evidence>
<dbReference type="GO" id="GO:0097602">
    <property type="term" value="F:cullin family protein binding"/>
    <property type="evidence" value="ECO:0007669"/>
    <property type="project" value="TreeGrafter"/>
</dbReference>
<comment type="function">
    <text evidence="1">Neddylation of cullins play an essential role in the regulation of SCF-type complexes activity.</text>
</comment>
<dbReference type="EMBL" id="KN831768">
    <property type="protein sequence ID" value="KIM49504.1"/>
    <property type="molecule type" value="Genomic_DNA"/>
</dbReference>
<evidence type="ECO:0000256" key="1">
    <source>
        <dbReference type="RuleBase" id="RU410713"/>
    </source>
</evidence>
<keyword evidence="4" id="KW-1185">Reference proteome</keyword>
<name>A0A0C3CZB7_HEBCY</name>
<reference evidence="4" key="2">
    <citation type="submission" date="2015-01" db="EMBL/GenBank/DDBJ databases">
        <title>Evolutionary Origins and Diversification of the Mycorrhizal Mutualists.</title>
        <authorList>
            <consortium name="DOE Joint Genome Institute"/>
            <consortium name="Mycorrhizal Genomics Consortium"/>
            <person name="Kohler A."/>
            <person name="Kuo A."/>
            <person name="Nagy L.G."/>
            <person name="Floudas D."/>
            <person name="Copeland A."/>
            <person name="Barry K.W."/>
            <person name="Cichocki N."/>
            <person name="Veneault-Fourrey C."/>
            <person name="LaButti K."/>
            <person name="Lindquist E.A."/>
            <person name="Lipzen A."/>
            <person name="Lundell T."/>
            <person name="Morin E."/>
            <person name="Murat C."/>
            <person name="Riley R."/>
            <person name="Ohm R."/>
            <person name="Sun H."/>
            <person name="Tunlid A."/>
            <person name="Henrissat B."/>
            <person name="Grigoriev I.V."/>
            <person name="Hibbett D.S."/>
            <person name="Martin F."/>
        </authorList>
    </citation>
    <scope>NUCLEOTIDE SEQUENCE [LARGE SCALE GENOMIC DNA]</scope>
    <source>
        <strain evidence="4">h7</strain>
    </source>
</reference>
<gene>
    <name evidence="3" type="ORF">M413DRAFT_109773</name>
</gene>
<dbReference type="InterPro" id="IPR005176">
    <property type="entry name" value="PONY_dom"/>
</dbReference>
<dbReference type="Gene3D" id="1.10.238.200">
    <property type="entry name" value="Cullin, PONY binding domain"/>
    <property type="match status" value="1"/>
</dbReference>
<dbReference type="HOGENOM" id="CLU_1777675_0_0_1"/>
<dbReference type="PROSITE" id="PS51229">
    <property type="entry name" value="DCUN1"/>
    <property type="match status" value="1"/>
</dbReference>
<organism evidence="3 4">
    <name type="scientific">Hebeloma cylindrosporum</name>
    <dbReference type="NCBI Taxonomy" id="76867"/>
    <lineage>
        <taxon>Eukaryota</taxon>
        <taxon>Fungi</taxon>
        <taxon>Dikarya</taxon>
        <taxon>Basidiomycota</taxon>
        <taxon>Agaricomycotina</taxon>
        <taxon>Agaricomycetes</taxon>
        <taxon>Agaricomycetidae</taxon>
        <taxon>Agaricales</taxon>
        <taxon>Agaricineae</taxon>
        <taxon>Hymenogastraceae</taxon>
        <taxon>Hebeloma</taxon>
    </lineage>
</organism>
<reference evidence="3 4" key="1">
    <citation type="submission" date="2014-04" db="EMBL/GenBank/DDBJ databases">
        <authorList>
            <consortium name="DOE Joint Genome Institute"/>
            <person name="Kuo A."/>
            <person name="Gay G."/>
            <person name="Dore J."/>
            <person name="Kohler A."/>
            <person name="Nagy L.G."/>
            <person name="Floudas D."/>
            <person name="Copeland A."/>
            <person name="Barry K.W."/>
            <person name="Cichocki N."/>
            <person name="Veneault-Fourrey C."/>
            <person name="LaButti K."/>
            <person name="Lindquist E.A."/>
            <person name="Lipzen A."/>
            <person name="Lundell T."/>
            <person name="Morin E."/>
            <person name="Murat C."/>
            <person name="Sun H."/>
            <person name="Tunlid A."/>
            <person name="Henrissat B."/>
            <person name="Grigoriev I.V."/>
            <person name="Hibbett D.S."/>
            <person name="Martin F."/>
            <person name="Nordberg H.P."/>
            <person name="Cantor M.N."/>
            <person name="Hua S.X."/>
        </authorList>
    </citation>
    <scope>NUCLEOTIDE SEQUENCE [LARGE SCALE GENOMIC DNA]</scope>
    <source>
        <strain evidence="4">h7</strain>
    </source>
</reference>
<dbReference type="PANTHER" id="PTHR12281:SF31">
    <property type="entry name" value="DCN1-LIKE PROTEIN 3"/>
    <property type="match status" value="1"/>
</dbReference>
<protein>
    <recommendedName>
        <fullName evidence="1">Defective in cullin neddylation protein</fullName>
    </recommendedName>
</protein>
<sequence length="146" mass="16488">MPLEGARPIIFAWQFGAKEMAKISKEEWAHGTSTLKVSTLPMLTLAMSELEDLLIHEKPAVKAGSKNDQEYDRSSYLSCAADTKAGFQKLYQFCFTLAKPEASRNIEMETSVAFWTVLLVPKFPIMKEVLEFIPVSLVHPSKCQRF</sequence>
<dbReference type="GO" id="GO:0031624">
    <property type="term" value="F:ubiquitin conjugating enzyme binding"/>
    <property type="evidence" value="ECO:0007669"/>
    <property type="project" value="TreeGrafter"/>
</dbReference>
<dbReference type="InterPro" id="IPR014764">
    <property type="entry name" value="DCN-prot"/>
</dbReference>
<accession>A0A0C3CZB7</accession>
<proteinExistence type="predicted"/>
<evidence type="ECO:0000259" key="2">
    <source>
        <dbReference type="PROSITE" id="PS51229"/>
    </source>
</evidence>